<dbReference type="InterPro" id="IPR016181">
    <property type="entry name" value="Acyl_CoA_acyltransferase"/>
</dbReference>
<dbReference type="Gene3D" id="3.40.630.30">
    <property type="match status" value="1"/>
</dbReference>
<dbReference type="OrthoDB" id="5372118at2759"/>
<dbReference type="PROSITE" id="PS51186">
    <property type="entry name" value="GNAT"/>
    <property type="match status" value="1"/>
</dbReference>
<comment type="caution">
    <text evidence="2">The sequence shown here is derived from an EMBL/GenBank/DDBJ whole genome shotgun (WGS) entry which is preliminary data.</text>
</comment>
<sequence>MPSLVATSRVTVFKTARSLLDAYGKDLKACAGPANIILPIAEKACYANDGRNTWLIYKKSEISSPLLILSCTQGDMGAYPIFIFTPLSIAELQHEDIDGAVRELCQTLLGAVERKRVYSVFAVKPVAETFATVWSEVSGVAAIPEPYYDATFSYCTKSSITRSHSYRPDLVFELRRGQYEDIEGIAMLCRDFSRTSEPFVLDLDEAHREAQILVEKQQVWVHTVQRGDAPPEIASLVAVTRSAGDSAAITKVFTSNKWRQLGCAERLVRRVCNQLLREKERVVLYVGNNNPAAKVYGRVGFKGLGGSTPVEGVEPWSEIGFDRNQVELGQW</sequence>
<keyword evidence="3" id="KW-1185">Reference proteome</keyword>
<dbReference type="InterPro" id="IPR000182">
    <property type="entry name" value="GNAT_dom"/>
</dbReference>
<reference evidence="3" key="1">
    <citation type="journal article" date="2012" name="Science">
        <title>The Paleozoic origin of enzymatic lignin decomposition reconstructed from 31 fungal genomes.</title>
        <authorList>
            <person name="Floudas D."/>
            <person name="Binder M."/>
            <person name="Riley R."/>
            <person name="Barry K."/>
            <person name="Blanchette R.A."/>
            <person name="Henrissat B."/>
            <person name="Martinez A.T."/>
            <person name="Otillar R."/>
            <person name="Spatafora J.W."/>
            <person name="Yadav J.S."/>
            <person name="Aerts A."/>
            <person name="Benoit I."/>
            <person name="Boyd A."/>
            <person name="Carlson A."/>
            <person name="Copeland A."/>
            <person name="Coutinho P.M."/>
            <person name="de Vries R.P."/>
            <person name="Ferreira P."/>
            <person name="Findley K."/>
            <person name="Foster B."/>
            <person name="Gaskell J."/>
            <person name="Glotzer D."/>
            <person name="Gorecki P."/>
            <person name="Heitman J."/>
            <person name="Hesse C."/>
            <person name="Hori C."/>
            <person name="Igarashi K."/>
            <person name="Jurgens J.A."/>
            <person name="Kallen N."/>
            <person name="Kersten P."/>
            <person name="Kohler A."/>
            <person name="Kuees U."/>
            <person name="Kumar T.K.A."/>
            <person name="Kuo A."/>
            <person name="LaButti K."/>
            <person name="Larrondo L.F."/>
            <person name="Lindquist E."/>
            <person name="Ling A."/>
            <person name="Lombard V."/>
            <person name="Lucas S."/>
            <person name="Lundell T."/>
            <person name="Martin R."/>
            <person name="McLaughlin D.J."/>
            <person name="Morgenstern I."/>
            <person name="Morin E."/>
            <person name="Murat C."/>
            <person name="Nagy L.G."/>
            <person name="Nolan M."/>
            <person name="Ohm R.A."/>
            <person name="Patyshakuliyeva A."/>
            <person name="Rokas A."/>
            <person name="Ruiz-Duenas F.J."/>
            <person name="Sabat G."/>
            <person name="Salamov A."/>
            <person name="Samejima M."/>
            <person name="Schmutz J."/>
            <person name="Slot J.C."/>
            <person name="St John F."/>
            <person name="Stenlid J."/>
            <person name="Sun H."/>
            <person name="Sun S."/>
            <person name="Syed K."/>
            <person name="Tsang A."/>
            <person name="Wiebenga A."/>
            <person name="Young D."/>
            <person name="Pisabarro A."/>
            <person name="Eastwood D.C."/>
            <person name="Martin F."/>
            <person name="Cullen D."/>
            <person name="Grigoriev I.V."/>
            <person name="Hibbett D.S."/>
        </authorList>
    </citation>
    <scope>NUCLEOTIDE SEQUENCE [LARGE SCALE GENOMIC DNA]</scope>
    <source>
        <strain evidence="3">RWD-64-598 SS2</strain>
    </source>
</reference>
<dbReference type="GO" id="GO:0016747">
    <property type="term" value="F:acyltransferase activity, transferring groups other than amino-acyl groups"/>
    <property type="evidence" value="ECO:0007669"/>
    <property type="project" value="InterPro"/>
</dbReference>
<evidence type="ECO:0000313" key="2">
    <source>
        <dbReference type="EMBL" id="EIW87018.1"/>
    </source>
</evidence>
<evidence type="ECO:0000313" key="3">
    <source>
        <dbReference type="Proteomes" id="UP000053558"/>
    </source>
</evidence>
<dbReference type="AlphaFoldDB" id="A0A5M3N6W1"/>
<organism evidence="2 3">
    <name type="scientific">Coniophora puteana (strain RWD-64-598)</name>
    <name type="common">Brown rot fungus</name>
    <dbReference type="NCBI Taxonomy" id="741705"/>
    <lineage>
        <taxon>Eukaryota</taxon>
        <taxon>Fungi</taxon>
        <taxon>Dikarya</taxon>
        <taxon>Basidiomycota</taxon>
        <taxon>Agaricomycotina</taxon>
        <taxon>Agaricomycetes</taxon>
        <taxon>Agaricomycetidae</taxon>
        <taxon>Boletales</taxon>
        <taxon>Coniophorineae</taxon>
        <taxon>Coniophoraceae</taxon>
        <taxon>Coniophora</taxon>
    </lineage>
</organism>
<dbReference type="GeneID" id="19199195"/>
<feature type="domain" description="N-acetyltransferase" evidence="1">
    <location>
        <begin position="172"/>
        <end position="331"/>
    </location>
</feature>
<proteinExistence type="predicted"/>
<protein>
    <recommendedName>
        <fullName evidence="1">N-acetyltransferase domain-containing protein</fullName>
    </recommendedName>
</protein>
<dbReference type="EMBL" id="JH711573">
    <property type="protein sequence ID" value="EIW87018.1"/>
    <property type="molecule type" value="Genomic_DNA"/>
</dbReference>
<dbReference type="SUPFAM" id="SSF55729">
    <property type="entry name" value="Acyl-CoA N-acyltransferases (Nat)"/>
    <property type="match status" value="1"/>
</dbReference>
<dbReference type="RefSeq" id="XP_007763639.1">
    <property type="nucleotide sequence ID" value="XM_007765449.1"/>
</dbReference>
<dbReference type="Proteomes" id="UP000053558">
    <property type="component" value="Unassembled WGS sequence"/>
</dbReference>
<dbReference type="Pfam" id="PF13673">
    <property type="entry name" value="Acetyltransf_10"/>
    <property type="match status" value="1"/>
</dbReference>
<name>A0A5M3N6W1_CONPW</name>
<evidence type="ECO:0000259" key="1">
    <source>
        <dbReference type="PROSITE" id="PS51186"/>
    </source>
</evidence>
<gene>
    <name evidence="2" type="ORF">CONPUDRAFT_116004</name>
</gene>
<dbReference type="KEGG" id="cput:CONPUDRAFT_116004"/>
<dbReference type="OMA" id="RMGCAER"/>
<accession>A0A5M3N6W1</accession>